<comment type="caution">
    <text evidence="2">The sequence shown here is derived from an EMBL/GenBank/DDBJ whole genome shotgun (WGS) entry which is preliminary data.</text>
</comment>
<keyword evidence="3" id="KW-1185">Reference proteome</keyword>
<evidence type="ECO:0000256" key="1">
    <source>
        <dbReference type="SAM" id="MobiDB-lite"/>
    </source>
</evidence>
<sequence>GPAGLRAAGEEDSTGDVAGDEYDTFEMPSAEVLDAWEQDEVATEIFKNFQQEGLEGTTQLGFRDVATLLEVLGVEREQFVEIFTEDVIQEVEYLDEEETD</sequence>
<name>A0ABN9V3X3_9DINO</name>
<evidence type="ECO:0008006" key="4">
    <source>
        <dbReference type="Google" id="ProtNLM"/>
    </source>
</evidence>
<dbReference type="Proteomes" id="UP001189429">
    <property type="component" value="Unassembled WGS sequence"/>
</dbReference>
<evidence type="ECO:0000313" key="2">
    <source>
        <dbReference type="EMBL" id="CAK0867465.1"/>
    </source>
</evidence>
<feature type="region of interest" description="Disordered" evidence="1">
    <location>
        <begin position="1"/>
        <end position="21"/>
    </location>
</feature>
<evidence type="ECO:0000313" key="3">
    <source>
        <dbReference type="Proteomes" id="UP001189429"/>
    </source>
</evidence>
<accession>A0ABN9V3X3</accession>
<feature type="compositionally biased region" description="Acidic residues" evidence="1">
    <location>
        <begin position="10"/>
        <end position="21"/>
    </location>
</feature>
<proteinExistence type="predicted"/>
<organism evidence="2 3">
    <name type="scientific">Prorocentrum cordatum</name>
    <dbReference type="NCBI Taxonomy" id="2364126"/>
    <lineage>
        <taxon>Eukaryota</taxon>
        <taxon>Sar</taxon>
        <taxon>Alveolata</taxon>
        <taxon>Dinophyceae</taxon>
        <taxon>Prorocentrales</taxon>
        <taxon>Prorocentraceae</taxon>
        <taxon>Prorocentrum</taxon>
    </lineage>
</organism>
<reference evidence="2" key="1">
    <citation type="submission" date="2023-10" db="EMBL/GenBank/DDBJ databases">
        <authorList>
            <person name="Chen Y."/>
            <person name="Shah S."/>
            <person name="Dougan E. K."/>
            <person name="Thang M."/>
            <person name="Chan C."/>
        </authorList>
    </citation>
    <scope>NUCLEOTIDE SEQUENCE [LARGE SCALE GENOMIC DNA]</scope>
</reference>
<gene>
    <name evidence="2" type="ORF">PCOR1329_LOCUS54395</name>
</gene>
<protein>
    <recommendedName>
        <fullName evidence="4">Ribosome assembly protein 3</fullName>
    </recommendedName>
</protein>
<feature type="non-terminal residue" evidence="2">
    <location>
        <position position="1"/>
    </location>
</feature>
<dbReference type="EMBL" id="CAUYUJ010016647">
    <property type="protein sequence ID" value="CAK0867465.1"/>
    <property type="molecule type" value="Genomic_DNA"/>
</dbReference>